<keyword evidence="1" id="KW-1133">Transmembrane helix</keyword>
<accession>A0A8I2YTZ0</accession>
<comment type="caution">
    <text evidence="2">The sequence shown here is derived from an EMBL/GenBank/DDBJ whole genome shotgun (WGS) entry which is preliminary data.</text>
</comment>
<dbReference type="AlphaFoldDB" id="A0A8I2YTZ0"/>
<sequence>MERRTPLPKSTWSADAAELFVLLCSFLLATTSIVLVALVFYTQTVASSSYPIPRKTLSNLQRVISALSVAITSAVIMVVGKRYVFFKLARGGLRSRRVAVYSNPSIGNLASYLISHGMEFPLICLSAVWGLALATSLTVNDSWQEGPLTSLVDIPIPFGPFDPATPGSSWIIPAAEQLNFAMSSLCLGVPGTVGLINITSTNVATDHSMGVVYYPPLPYSTPNTGFSFSTTLNGFNISMEPLSSVPSAAQNLTCAPSVIDTPLVLWSDGSDSQTLSIIATSPSDSSSIFRFNATAIIMGGTLFSTGDYTEFALNGTSWPNVMPNNSQWTQDITTLICNTTFPPIGDCSGSSFSDFASLLNTDFESIDGDDPYSHWSTVLNMAIGAYSSAMYPYIGERVFVPITYDGINFTAQYGIYILIFHIVVSLVMLIVVVKLRMASHLGADFINSTRLLLDPLKKPELFNASLRTTVDALEDPYMLVREDAFVLRVAERESTRERGKWSSTFSLRKSF</sequence>
<gene>
    <name evidence="2" type="ORF">JVT61DRAFT_1001</name>
</gene>
<proteinExistence type="predicted"/>
<evidence type="ECO:0000313" key="3">
    <source>
        <dbReference type="Proteomes" id="UP000683000"/>
    </source>
</evidence>
<feature type="transmembrane region" description="Helical" evidence="1">
    <location>
        <begin position="413"/>
        <end position="433"/>
    </location>
</feature>
<protein>
    <recommendedName>
        <fullName evidence="4">Transmembrane protein</fullName>
    </recommendedName>
</protein>
<reference evidence="2" key="1">
    <citation type="submission" date="2021-03" db="EMBL/GenBank/DDBJ databases">
        <title>Evolutionary innovations through gain and loss of genes in the ectomycorrhizal Boletales.</title>
        <authorList>
            <person name="Wu G."/>
            <person name="Miyauchi S."/>
            <person name="Morin E."/>
            <person name="Yang Z.-L."/>
            <person name="Xu J."/>
            <person name="Martin F.M."/>
        </authorList>
    </citation>
    <scope>NUCLEOTIDE SEQUENCE</scope>
    <source>
        <strain evidence="2">BR01</strain>
    </source>
</reference>
<evidence type="ECO:0008006" key="4">
    <source>
        <dbReference type="Google" id="ProtNLM"/>
    </source>
</evidence>
<feature type="transmembrane region" description="Helical" evidence="1">
    <location>
        <begin position="63"/>
        <end position="85"/>
    </location>
</feature>
<feature type="transmembrane region" description="Helical" evidence="1">
    <location>
        <begin position="20"/>
        <end position="43"/>
    </location>
</feature>
<keyword evidence="1" id="KW-0472">Membrane</keyword>
<organism evidence="2 3">
    <name type="scientific">Boletus reticuloceps</name>
    <dbReference type="NCBI Taxonomy" id="495285"/>
    <lineage>
        <taxon>Eukaryota</taxon>
        <taxon>Fungi</taxon>
        <taxon>Dikarya</taxon>
        <taxon>Basidiomycota</taxon>
        <taxon>Agaricomycotina</taxon>
        <taxon>Agaricomycetes</taxon>
        <taxon>Agaricomycetidae</taxon>
        <taxon>Boletales</taxon>
        <taxon>Boletineae</taxon>
        <taxon>Boletaceae</taxon>
        <taxon>Boletoideae</taxon>
        <taxon>Boletus</taxon>
    </lineage>
</organism>
<keyword evidence="3" id="KW-1185">Reference proteome</keyword>
<evidence type="ECO:0000256" key="1">
    <source>
        <dbReference type="SAM" id="Phobius"/>
    </source>
</evidence>
<evidence type="ECO:0000313" key="2">
    <source>
        <dbReference type="EMBL" id="KAG6376963.1"/>
    </source>
</evidence>
<dbReference type="OrthoDB" id="3180803at2759"/>
<keyword evidence="1" id="KW-0812">Transmembrane</keyword>
<dbReference type="EMBL" id="JAGFBS010000010">
    <property type="protein sequence ID" value="KAG6376963.1"/>
    <property type="molecule type" value="Genomic_DNA"/>
</dbReference>
<dbReference type="Proteomes" id="UP000683000">
    <property type="component" value="Unassembled WGS sequence"/>
</dbReference>
<name>A0A8I2YTZ0_9AGAM</name>